<evidence type="ECO:0000259" key="1">
    <source>
        <dbReference type="SMART" id="SM00829"/>
    </source>
</evidence>
<dbReference type="InterPro" id="IPR052733">
    <property type="entry name" value="Chloroplast_QOR"/>
</dbReference>
<dbReference type="Proteomes" id="UP001204144">
    <property type="component" value="Unassembled WGS sequence"/>
</dbReference>
<accession>A0AAE3KS29</accession>
<dbReference type="SUPFAM" id="SSF50129">
    <property type="entry name" value="GroES-like"/>
    <property type="match status" value="1"/>
</dbReference>
<organism evidence="2 3">
    <name type="scientific">Lacihabitans soyangensis</name>
    <dbReference type="NCBI Taxonomy" id="869394"/>
    <lineage>
        <taxon>Bacteria</taxon>
        <taxon>Pseudomonadati</taxon>
        <taxon>Bacteroidota</taxon>
        <taxon>Cytophagia</taxon>
        <taxon>Cytophagales</taxon>
        <taxon>Leadbetterellaceae</taxon>
        <taxon>Lacihabitans</taxon>
    </lineage>
</organism>
<proteinExistence type="predicted"/>
<dbReference type="SMART" id="SM00829">
    <property type="entry name" value="PKS_ER"/>
    <property type="match status" value="1"/>
</dbReference>
<evidence type="ECO:0000313" key="2">
    <source>
        <dbReference type="EMBL" id="MCP9762668.1"/>
    </source>
</evidence>
<dbReference type="PROSITE" id="PS01162">
    <property type="entry name" value="QOR_ZETA_CRYSTAL"/>
    <property type="match status" value="1"/>
</dbReference>
<dbReference type="CDD" id="cd08267">
    <property type="entry name" value="MDR1"/>
    <property type="match status" value="1"/>
</dbReference>
<dbReference type="PANTHER" id="PTHR44013">
    <property type="entry name" value="ZINC-TYPE ALCOHOL DEHYDROGENASE-LIKE PROTEIN C16A3.02C"/>
    <property type="match status" value="1"/>
</dbReference>
<comment type="caution">
    <text evidence="2">The sequence shown here is derived from an EMBL/GenBank/DDBJ whole genome shotgun (WGS) entry which is preliminary data.</text>
</comment>
<sequence>MRALLYQNYGNPEKVLEVAEIPTPEPQPNEVLVKVFATTINDFDWSLVTGRPYLYRLMFGFWKPKNPTPGIELAGIIVKIGSEVQLFKEGDAVFGDISDFGFGSYAEFCCINENALLKKPDFLSMEEAAAIPHAAGLALQAFEQIGGLKNGQKILINGAGGGVGYFAFQLAKKFDCKISGVDSAEKIEFLKHLGYDRLIDYKKENFTQNDEKYDIILDCKTNKPVSSYLRSLSSGGKYITIGGRIQGLLGVYLLGKIISLFSTKKLEVLALKPNKGLNEVLELIKEKKIQIQIDGPYRFEEIPRLINYFSEGKHLGKVVVKMNS</sequence>
<evidence type="ECO:0000313" key="3">
    <source>
        <dbReference type="Proteomes" id="UP001204144"/>
    </source>
</evidence>
<dbReference type="Pfam" id="PF13602">
    <property type="entry name" value="ADH_zinc_N_2"/>
    <property type="match status" value="1"/>
</dbReference>
<dbReference type="Gene3D" id="3.40.50.720">
    <property type="entry name" value="NAD(P)-binding Rossmann-like Domain"/>
    <property type="match status" value="1"/>
</dbReference>
<keyword evidence="3" id="KW-1185">Reference proteome</keyword>
<protein>
    <submittedName>
        <fullName evidence="2">NAD(P)-dependent alcohol dehydrogenase</fullName>
    </submittedName>
</protein>
<dbReference type="InterPro" id="IPR002364">
    <property type="entry name" value="Quin_OxRdtase/zeta-crystal_CS"/>
</dbReference>
<dbReference type="Pfam" id="PF08240">
    <property type="entry name" value="ADH_N"/>
    <property type="match status" value="1"/>
</dbReference>
<dbReference type="GO" id="GO:0008270">
    <property type="term" value="F:zinc ion binding"/>
    <property type="evidence" value="ECO:0007669"/>
    <property type="project" value="InterPro"/>
</dbReference>
<dbReference type="RefSeq" id="WP_255036441.1">
    <property type="nucleotide sequence ID" value="NZ_RJUF01000013.1"/>
</dbReference>
<gene>
    <name evidence="2" type="ORF">EGI31_06845</name>
</gene>
<dbReference type="InterPro" id="IPR020843">
    <property type="entry name" value="ER"/>
</dbReference>
<dbReference type="Gene3D" id="3.90.180.10">
    <property type="entry name" value="Medium-chain alcohol dehydrogenases, catalytic domain"/>
    <property type="match status" value="1"/>
</dbReference>
<dbReference type="PANTHER" id="PTHR44013:SF1">
    <property type="entry name" value="ZINC-TYPE ALCOHOL DEHYDROGENASE-LIKE PROTEIN C16A3.02C"/>
    <property type="match status" value="1"/>
</dbReference>
<feature type="domain" description="Enoyl reductase (ER)" evidence="1">
    <location>
        <begin position="10"/>
        <end position="320"/>
    </location>
</feature>
<dbReference type="InterPro" id="IPR013154">
    <property type="entry name" value="ADH-like_N"/>
</dbReference>
<dbReference type="InterPro" id="IPR011032">
    <property type="entry name" value="GroES-like_sf"/>
</dbReference>
<dbReference type="AlphaFoldDB" id="A0AAE3KS29"/>
<dbReference type="SUPFAM" id="SSF51735">
    <property type="entry name" value="NAD(P)-binding Rossmann-fold domains"/>
    <property type="match status" value="1"/>
</dbReference>
<dbReference type="EMBL" id="RJUF01000013">
    <property type="protein sequence ID" value="MCP9762668.1"/>
    <property type="molecule type" value="Genomic_DNA"/>
</dbReference>
<dbReference type="GO" id="GO:0016491">
    <property type="term" value="F:oxidoreductase activity"/>
    <property type="evidence" value="ECO:0007669"/>
    <property type="project" value="InterPro"/>
</dbReference>
<dbReference type="InterPro" id="IPR036291">
    <property type="entry name" value="NAD(P)-bd_dom_sf"/>
</dbReference>
<reference evidence="2 3" key="1">
    <citation type="submission" date="2018-11" db="EMBL/GenBank/DDBJ databases">
        <title>Novel bacteria species description.</title>
        <authorList>
            <person name="Han J.-H."/>
        </authorList>
    </citation>
    <scope>NUCLEOTIDE SEQUENCE [LARGE SCALE GENOMIC DNA]</scope>
    <source>
        <strain evidence="2 3">KCTC23259</strain>
    </source>
</reference>
<name>A0AAE3KS29_9BACT</name>